<evidence type="ECO:0000313" key="2">
    <source>
        <dbReference type="EMBL" id="MEQ2212314.1"/>
    </source>
</evidence>
<accession>A0ABV0RVL6</accession>
<dbReference type="Proteomes" id="UP001434883">
    <property type="component" value="Unassembled WGS sequence"/>
</dbReference>
<dbReference type="Pfam" id="PF08163">
    <property type="entry name" value="DNAPKcs_CC3"/>
    <property type="match status" value="3"/>
</dbReference>
<sequence>MQSDEFAKGSLHRNNYMDCIRKAMMERVLLPLASHCSTKTLSDFFLLKKNGCFKLMELLYSRLPKDEVYSKESRINQAYCRLEETEGNESCFEAFTENMAGETQMRELRRSYHCAAYNCAIAVISCSFSEPKFYQGFLFSEKPEKAMLTLELDTVYTKSTLFLPRPEKAPVYLSSQSYMADSSLSEEMSQFDFSTGVQSFSFSSQNPQGQKRTVVKKVFRPYAKHWLGPLLQLVVSGNNGGVGIHFMVVDIVVTILDEVLANRLLEFLMRHSFHQKRAVFRHNLEIIRTLVECWKDCLHVPYRYIQSLSNNVSFTRYKEVYSAAAEIIGLVLKSTMERVDVRQSRVFPAPEAARHLKDSLSGVRAEPSRCDPRYLPAVKELRFHSDDEPQVGPEHLPPTIGSFLLLLGTNSK</sequence>
<keyword evidence="3" id="KW-1185">Reference proteome</keyword>
<organism evidence="2 3">
    <name type="scientific">Xenoophorus captivus</name>
    <dbReference type="NCBI Taxonomy" id="1517983"/>
    <lineage>
        <taxon>Eukaryota</taxon>
        <taxon>Metazoa</taxon>
        <taxon>Chordata</taxon>
        <taxon>Craniata</taxon>
        <taxon>Vertebrata</taxon>
        <taxon>Euteleostomi</taxon>
        <taxon>Actinopterygii</taxon>
        <taxon>Neopterygii</taxon>
        <taxon>Teleostei</taxon>
        <taxon>Neoteleostei</taxon>
        <taxon>Acanthomorphata</taxon>
        <taxon>Ovalentaria</taxon>
        <taxon>Atherinomorphae</taxon>
        <taxon>Cyprinodontiformes</taxon>
        <taxon>Goodeidae</taxon>
        <taxon>Xenoophorus</taxon>
    </lineage>
</organism>
<dbReference type="SMART" id="SM01344">
    <property type="entry name" value="NUC194"/>
    <property type="match status" value="1"/>
</dbReference>
<reference evidence="2 3" key="1">
    <citation type="submission" date="2021-06" db="EMBL/GenBank/DDBJ databases">
        <authorList>
            <person name="Palmer J.M."/>
        </authorList>
    </citation>
    <scope>NUCLEOTIDE SEQUENCE [LARGE SCALE GENOMIC DNA]</scope>
    <source>
        <strain evidence="2 3">XC_2019</strain>
        <tissue evidence="2">Muscle</tissue>
    </source>
</reference>
<evidence type="ECO:0000259" key="1">
    <source>
        <dbReference type="SMART" id="SM01344"/>
    </source>
</evidence>
<dbReference type="InterPro" id="IPR045581">
    <property type="entry name" value="DNAPKcs_CC5"/>
</dbReference>
<comment type="caution">
    <text evidence="2">The sequence shown here is derived from an EMBL/GenBank/DDBJ whole genome shotgun (WGS) entry which is preliminary data.</text>
</comment>
<dbReference type="Pfam" id="PF19704">
    <property type="entry name" value="DNAPKcs_CC5"/>
    <property type="match status" value="1"/>
</dbReference>
<name>A0ABV0RVL6_9TELE</name>
<gene>
    <name evidence="2" type="ORF">XENOCAPTIV_029172</name>
</gene>
<evidence type="ECO:0000313" key="3">
    <source>
        <dbReference type="Proteomes" id="UP001434883"/>
    </source>
</evidence>
<feature type="domain" description="DNA-dependent protein kinase catalytic subunit CC3" evidence="1">
    <location>
        <begin position="18"/>
        <end position="259"/>
    </location>
</feature>
<dbReference type="EMBL" id="JAHRIN010059647">
    <property type="protein sequence ID" value="MEQ2212314.1"/>
    <property type="molecule type" value="Genomic_DNA"/>
</dbReference>
<dbReference type="InterPro" id="IPR012582">
    <property type="entry name" value="DNAPKcs_CC3"/>
</dbReference>
<proteinExistence type="predicted"/>
<protein>
    <recommendedName>
        <fullName evidence="1">DNA-dependent protein kinase catalytic subunit CC3 domain-containing protein</fullName>
    </recommendedName>
</protein>